<proteinExistence type="predicted"/>
<evidence type="ECO:0000313" key="2">
    <source>
        <dbReference type="Proteomes" id="UP000309997"/>
    </source>
</evidence>
<protein>
    <submittedName>
        <fullName evidence="1">Uncharacterized protein</fullName>
    </submittedName>
</protein>
<name>A0ACC4CCT7_POPAL</name>
<accession>A0ACC4CCT7</accession>
<evidence type="ECO:0000313" key="1">
    <source>
        <dbReference type="EMBL" id="KAL3592729.1"/>
    </source>
</evidence>
<dbReference type="Proteomes" id="UP000309997">
    <property type="component" value="Unassembled WGS sequence"/>
</dbReference>
<keyword evidence="2" id="KW-1185">Reference proteome</keyword>
<sequence>MRLWNEATLRRRGGTGTRMFLVWNVQRVIGGPVYGLIHDEIWAWMWNYVDFSEDEVRLNQWVQFPKDRSNFQRATITDAYRHIRSRGTWDKREIWNKHEGNSNDLSNTWRKQGPRFSTSQFSQYENLKTNTRKGIWAKARCKDCHLFKNDTEINDDTSKGNHGHNTAIRDYAGTANQTHFCVHIKQNVCCGKSCEEMSGKTT</sequence>
<gene>
    <name evidence="1" type="ORF">D5086_011369</name>
</gene>
<dbReference type="EMBL" id="RCHU02000005">
    <property type="protein sequence ID" value="KAL3592729.1"/>
    <property type="molecule type" value="Genomic_DNA"/>
</dbReference>
<comment type="caution">
    <text evidence="1">The sequence shown here is derived from an EMBL/GenBank/DDBJ whole genome shotgun (WGS) entry which is preliminary data.</text>
</comment>
<organism evidence="1 2">
    <name type="scientific">Populus alba</name>
    <name type="common">White poplar</name>
    <dbReference type="NCBI Taxonomy" id="43335"/>
    <lineage>
        <taxon>Eukaryota</taxon>
        <taxon>Viridiplantae</taxon>
        <taxon>Streptophyta</taxon>
        <taxon>Embryophyta</taxon>
        <taxon>Tracheophyta</taxon>
        <taxon>Spermatophyta</taxon>
        <taxon>Magnoliopsida</taxon>
        <taxon>eudicotyledons</taxon>
        <taxon>Gunneridae</taxon>
        <taxon>Pentapetalae</taxon>
        <taxon>rosids</taxon>
        <taxon>fabids</taxon>
        <taxon>Malpighiales</taxon>
        <taxon>Salicaceae</taxon>
        <taxon>Saliceae</taxon>
        <taxon>Populus</taxon>
    </lineage>
</organism>
<reference evidence="1 2" key="1">
    <citation type="journal article" date="2024" name="Plant Biotechnol. J.">
        <title>Genome and CRISPR/Cas9 system of a widespread forest tree (Populus alba) in the world.</title>
        <authorList>
            <person name="Liu Y.J."/>
            <person name="Jiang P.F."/>
            <person name="Han X.M."/>
            <person name="Li X.Y."/>
            <person name="Wang H.M."/>
            <person name="Wang Y.J."/>
            <person name="Wang X.X."/>
            <person name="Zeng Q.Y."/>
        </authorList>
    </citation>
    <scope>NUCLEOTIDE SEQUENCE [LARGE SCALE GENOMIC DNA]</scope>
    <source>
        <strain evidence="2">cv. PAL-ZL1</strain>
    </source>
</reference>